<evidence type="ECO:0000313" key="3">
    <source>
        <dbReference type="Proteomes" id="UP001279734"/>
    </source>
</evidence>
<sequence>MEVSFSDRVGGDQKLVSGLVDASLDQGCSCSQHVDSLSSPSRDLVSSDGFVEQLINPTAAISSIAHLSPVGQVSRDNSTLSPLIVDGSQGYGGSDGEASISFAYVLKHGILSMDVDVSVTRGVQKPTFTDMDNSPVELSLGRNVGSLVSGFASNTLKVCSETEHPNLLVLNCHPGLDNPHQTVADDLLVGDPSAGRLARHNGNSAFPESRPDSTLIFEDSSSNKGVS</sequence>
<accession>A0AAD3XRA5</accession>
<evidence type="ECO:0000313" key="2">
    <source>
        <dbReference type="EMBL" id="GMH14577.1"/>
    </source>
</evidence>
<reference evidence="2" key="1">
    <citation type="submission" date="2023-05" db="EMBL/GenBank/DDBJ databases">
        <title>Nepenthes gracilis genome sequencing.</title>
        <authorList>
            <person name="Fukushima K."/>
        </authorList>
    </citation>
    <scope>NUCLEOTIDE SEQUENCE</scope>
    <source>
        <strain evidence="2">SING2019-196</strain>
    </source>
</reference>
<keyword evidence="3" id="KW-1185">Reference proteome</keyword>
<organism evidence="2 3">
    <name type="scientific">Nepenthes gracilis</name>
    <name type="common">Slender pitcher plant</name>
    <dbReference type="NCBI Taxonomy" id="150966"/>
    <lineage>
        <taxon>Eukaryota</taxon>
        <taxon>Viridiplantae</taxon>
        <taxon>Streptophyta</taxon>
        <taxon>Embryophyta</taxon>
        <taxon>Tracheophyta</taxon>
        <taxon>Spermatophyta</taxon>
        <taxon>Magnoliopsida</taxon>
        <taxon>eudicotyledons</taxon>
        <taxon>Gunneridae</taxon>
        <taxon>Pentapetalae</taxon>
        <taxon>Caryophyllales</taxon>
        <taxon>Nepenthaceae</taxon>
        <taxon>Nepenthes</taxon>
    </lineage>
</organism>
<name>A0AAD3XRA5_NEPGR</name>
<proteinExistence type="predicted"/>
<feature type="region of interest" description="Disordered" evidence="1">
    <location>
        <begin position="196"/>
        <end position="227"/>
    </location>
</feature>
<comment type="caution">
    <text evidence="2">The sequence shown here is derived from an EMBL/GenBank/DDBJ whole genome shotgun (WGS) entry which is preliminary data.</text>
</comment>
<dbReference type="AlphaFoldDB" id="A0AAD3XRA5"/>
<protein>
    <submittedName>
        <fullName evidence="2">Uncharacterized protein</fullName>
    </submittedName>
</protein>
<dbReference type="Proteomes" id="UP001279734">
    <property type="component" value="Unassembled WGS sequence"/>
</dbReference>
<dbReference type="EMBL" id="BSYO01000014">
    <property type="protein sequence ID" value="GMH14577.1"/>
    <property type="molecule type" value="Genomic_DNA"/>
</dbReference>
<evidence type="ECO:0000256" key="1">
    <source>
        <dbReference type="SAM" id="MobiDB-lite"/>
    </source>
</evidence>
<gene>
    <name evidence="2" type="ORF">Nepgr_016418</name>
</gene>